<evidence type="ECO:0000313" key="2">
    <source>
        <dbReference type="EMBL" id="SUQ25968.1"/>
    </source>
</evidence>
<name>A0A380S9H5_FIBSU</name>
<organism evidence="2 3">
    <name type="scientific">Fibrobacter succinogenes</name>
    <name type="common">Bacteroides succinogenes</name>
    <dbReference type="NCBI Taxonomy" id="833"/>
    <lineage>
        <taxon>Bacteria</taxon>
        <taxon>Pseudomonadati</taxon>
        <taxon>Fibrobacterota</taxon>
        <taxon>Fibrobacteria</taxon>
        <taxon>Fibrobacterales</taxon>
        <taxon>Fibrobacteraceae</taxon>
        <taxon>Fibrobacter</taxon>
    </lineage>
</organism>
<keyword evidence="1" id="KW-0732">Signal</keyword>
<dbReference type="RefSeq" id="WP_109573581.1">
    <property type="nucleotide sequence ID" value="NZ_UHJL01000005.1"/>
</dbReference>
<proteinExistence type="predicted"/>
<dbReference type="EMBL" id="UHJL01000005">
    <property type="protein sequence ID" value="SUQ25968.1"/>
    <property type="molecule type" value="Genomic_DNA"/>
</dbReference>
<sequence>MKRALLFPVYWLLALVALFSSCAQDGDGPLPVMPNGELVEGKGYFLGAKLDSGRAIHLVSDTLYITLSNIWSFSNCSLTSIDMNYSFEDSVLVFAPEVNFKVNTDDCSSPMYRPDTTFKRMTNELSSKITKIVVKNDADSLLDSIMLRRGKLELDTFRIFVDSAFAEPESLPLRTKESPSILRMLDSLTPQKFYWRTLRANCTMRVDMCNDVVADTVYPTSWKTSDTALVPVRYACASEDSTYCLNSKWEYDSTALGKVMERLDTVWHTSTYYIEEIPSCAMVNGFSHSSIYYGGKMAFLRELFVPDESEHSCGPATKKDWVAINLSTDSLVVESENRISVDSLYKVWKSATVARDTLKVDSTESK</sequence>
<dbReference type="Proteomes" id="UP000255423">
    <property type="component" value="Unassembled WGS sequence"/>
</dbReference>
<protein>
    <recommendedName>
        <fullName evidence="4">Lipoprotein</fullName>
    </recommendedName>
</protein>
<gene>
    <name evidence="2" type="ORF">SAMN05661053_2772</name>
</gene>
<accession>A0A380S9H5</accession>
<evidence type="ECO:0000256" key="1">
    <source>
        <dbReference type="SAM" id="SignalP"/>
    </source>
</evidence>
<evidence type="ECO:0000313" key="3">
    <source>
        <dbReference type="Proteomes" id="UP000255423"/>
    </source>
</evidence>
<feature type="signal peptide" evidence="1">
    <location>
        <begin position="1"/>
        <end position="25"/>
    </location>
</feature>
<feature type="chain" id="PRO_5016772921" description="Lipoprotein" evidence="1">
    <location>
        <begin position="26"/>
        <end position="366"/>
    </location>
</feature>
<dbReference type="PROSITE" id="PS51257">
    <property type="entry name" value="PROKAR_LIPOPROTEIN"/>
    <property type="match status" value="1"/>
</dbReference>
<reference evidence="2 3" key="1">
    <citation type="submission" date="2017-08" db="EMBL/GenBank/DDBJ databases">
        <authorList>
            <person name="de Groot N.N."/>
        </authorList>
    </citation>
    <scope>NUCLEOTIDE SEQUENCE [LARGE SCALE GENOMIC DNA]</scope>
    <source>
        <strain evidence="2 3">HM2</strain>
    </source>
</reference>
<evidence type="ECO:0008006" key="4">
    <source>
        <dbReference type="Google" id="ProtNLM"/>
    </source>
</evidence>
<dbReference type="AlphaFoldDB" id="A0A380S9H5"/>